<dbReference type="SUPFAM" id="SSF46689">
    <property type="entry name" value="Homeodomain-like"/>
    <property type="match status" value="1"/>
</dbReference>
<gene>
    <name evidence="1" type="ORF">PHYSODRAFT_415003</name>
</gene>
<protein>
    <submittedName>
        <fullName evidence="1">Uncharacterized protein</fullName>
    </submittedName>
</protein>
<feature type="non-terminal residue" evidence="1">
    <location>
        <position position="86"/>
    </location>
</feature>
<dbReference type="KEGG" id="psoj:PHYSODRAFT_415003"/>
<dbReference type="InterPro" id="IPR009057">
    <property type="entry name" value="Homeodomain-like_sf"/>
</dbReference>
<sequence length="86" mass="10043">MRWRAIVLTCVYDIDASAVASVMGVSTRSIYRWGLLFRRRGNVIPNASITRKQRWSPECIAFIMGYVVEHPSFYVEELQEALRRTF</sequence>
<accession>G4YIE1</accession>
<dbReference type="RefSeq" id="XP_009515019.1">
    <property type="nucleotide sequence ID" value="XM_009516724.1"/>
</dbReference>
<proteinExistence type="predicted"/>
<dbReference type="SMR" id="G4YIE1"/>
<name>G4YIE1_PHYSP</name>
<organism evidence="1 2">
    <name type="scientific">Phytophthora sojae (strain P6497)</name>
    <name type="common">Soybean stem and root rot agent</name>
    <name type="synonym">Phytophthora megasperma f. sp. glycines</name>
    <dbReference type="NCBI Taxonomy" id="1094619"/>
    <lineage>
        <taxon>Eukaryota</taxon>
        <taxon>Sar</taxon>
        <taxon>Stramenopiles</taxon>
        <taxon>Oomycota</taxon>
        <taxon>Peronosporomycetes</taxon>
        <taxon>Peronosporales</taxon>
        <taxon>Peronosporaceae</taxon>
        <taxon>Phytophthora</taxon>
    </lineage>
</organism>
<dbReference type="GeneID" id="20651851"/>
<keyword evidence="2" id="KW-1185">Reference proteome</keyword>
<reference evidence="1 2" key="1">
    <citation type="journal article" date="2006" name="Science">
        <title>Phytophthora genome sequences uncover evolutionary origins and mechanisms of pathogenesis.</title>
        <authorList>
            <person name="Tyler B.M."/>
            <person name="Tripathy S."/>
            <person name="Zhang X."/>
            <person name="Dehal P."/>
            <person name="Jiang R.H."/>
            <person name="Aerts A."/>
            <person name="Arredondo F.D."/>
            <person name="Baxter L."/>
            <person name="Bensasson D."/>
            <person name="Beynon J.L."/>
            <person name="Chapman J."/>
            <person name="Damasceno C.M."/>
            <person name="Dorrance A.E."/>
            <person name="Dou D."/>
            <person name="Dickerman A.W."/>
            <person name="Dubchak I.L."/>
            <person name="Garbelotto M."/>
            <person name="Gijzen M."/>
            <person name="Gordon S.G."/>
            <person name="Govers F."/>
            <person name="Grunwald N.J."/>
            <person name="Huang W."/>
            <person name="Ivors K.L."/>
            <person name="Jones R.W."/>
            <person name="Kamoun S."/>
            <person name="Krampis K."/>
            <person name="Lamour K.H."/>
            <person name="Lee M.K."/>
            <person name="McDonald W.H."/>
            <person name="Medina M."/>
            <person name="Meijer H.J."/>
            <person name="Nordberg E.K."/>
            <person name="Maclean D.J."/>
            <person name="Ospina-Giraldo M.D."/>
            <person name="Morris P.F."/>
            <person name="Phuntumart V."/>
            <person name="Putnam N.H."/>
            <person name="Rash S."/>
            <person name="Rose J.K."/>
            <person name="Sakihama Y."/>
            <person name="Salamov A.A."/>
            <person name="Savidor A."/>
            <person name="Scheuring C.F."/>
            <person name="Smith B.M."/>
            <person name="Sobral B.W."/>
            <person name="Terry A."/>
            <person name="Torto-Alalibo T.A."/>
            <person name="Win J."/>
            <person name="Xu Z."/>
            <person name="Zhang H."/>
            <person name="Grigoriev I.V."/>
            <person name="Rokhsar D.S."/>
            <person name="Boore J.L."/>
        </authorList>
    </citation>
    <scope>NUCLEOTIDE SEQUENCE [LARGE SCALE GENOMIC DNA]</scope>
    <source>
        <strain evidence="1 2">P6497</strain>
    </source>
</reference>
<dbReference type="Proteomes" id="UP000002640">
    <property type="component" value="Unassembled WGS sequence"/>
</dbReference>
<evidence type="ECO:0000313" key="1">
    <source>
        <dbReference type="EMBL" id="EGZ27744.1"/>
    </source>
</evidence>
<dbReference type="InParanoid" id="G4YIE1"/>
<dbReference type="AlphaFoldDB" id="G4YIE1"/>
<evidence type="ECO:0000313" key="2">
    <source>
        <dbReference type="Proteomes" id="UP000002640"/>
    </source>
</evidence>
<dbReference type="EMBL" id="JH159151">
    <property type="protein sequence ID" value="EGZ27744.1"/>
    <property type="molecule type" value="Genomic_DNA"/>
</dbReference>